<name>A0A1V5M8N7_UNCT6</name>
<evidence type="ECO:0000313" key="1">
    <source>
        <dbReference type="EMBL" id="OPZ89260.1"/>
    </source>
</evidence>
<gene>
    <name evidence="1" type="ORF">BWY73_01539</name>
</gene>
<dbReference type="Proteomes" id="UP000485484">
    <property type="component" value="Unassembled WGS sequence"/>
</dbReference>
<proteinExistence type="predicted"/>
<organism evidence="1">
    <name type="scientific">candidate division TA06 bacterium ADurb.Bin417</name>
    <dbReference type="NCBI Taxonomy" id="1852828"/>
    <lineage>
        <taxon>Bacteria</taxon>
        <taxon>Bacteria division TA06</taxon>
    </lineage>
</organism>
<dbReference type="AlphaFoldDB" id="A0A1V5M8N7"/>
<reference evidence="1" key="1">
    <citation type="submission" date="2017-02" db="EMBL/GenBank/DDBJ databases">
        <title>Delving into the versatile metabolic prowess of the omnipresent phylum Bacteroidetes.</title>
        <authorList>
            <person name="Nobu M.K."/>
            <person name="Mei R."/>
            <person name="Narihiro T."/>
            <person name="Kuroda K."/>
            <person name="Liu W.-T."/>
        </authorList>
    </citation>
    <scope>NUCLEOTIDE SEQUENCE</scope>
    <source>
        <strain evidence="1">ADurb.Bin417</strain>
    </source>
</reference>
<comment type="caution">
    <text evidence="1">The sequence shown here is derived from an EMBL/GenBank/DDBJ whole genome shotgun (WGS) entry which is preliminary data.</text>
</comment>
<dbReference type="EMBL" id="MWAK01000390">
    <property type="protein sequence ID" value="OPZ89260.1"/>
    <property type="molecule type" value="Genomic_DNA"/>
</dbReference>
<sequence>MKLAQANQAKVYAVNWLGKRIFEVKPTQVSSNSLSFQTARHDDIFCYEIIR</sequence>
<protein>
    <submittedName>
        <fullName evidence="1">Uncharacterized protein</fullName>
    </submittedName>
</protein>
<accession>A0A1V5M8N7</accession>